<dbReference type="STRING" id="94130.A0A2Z6SGV2"/>
<dbReference type="PROSITE" id="PS50002">
    <property type="entry name" value="SH3"/>
    <property type="match status" value="1"/>
</dbReference>
<dbReference type="Proteomes" id="UP000247702">
    <property type="component" value="Unassembled WGS sequence"/>
</dbReference>
<dbReference type="OrthoDB" id="73680at2759"/>
<dbReference type="Gene3D" id="1.10.150.50">
    <property type="entry name" value="Transcription Factor, Ets-1"/>
    <property type="match status" value="1"/>
</dbReference>
<dbReference type="GO" id="GO:0030864">
    <property type="term" value="C:cortical actin cytoskeleton"/>
    <property type="evidence" value="ECO:0007669"/>
    <property type="project" value="TreeGrafter"/>
</dbReference>
<feature type="domain" description="SAM" evidence="6">
    <location>
        <begin position="203"/>
        <end position="266"/>
    </location>
</feature>
<dbReference type="AlphaFoldDB" id="A0A2Z6SGV2"/>
<dbReference type="EMBL" id="BLAL01000206">
    <property type="protein sequence ID" value="GES91780.1"/>
    <property type="molecule type" value="Genomic_DNA"/>
</dbReference>
<accession>A0A2Z6SGV2</accession>
<feature type="region of interest" description="Disordered" evidence="3">
    <location>
        <begin position="112"/>
        <end position="142"/>
    </location>
</feature>
<dbReference type="CDD" id="cd09535">
    <property type="entry name" value="SAM_BOI-like_fungal"/>
    <property type="match status" value="1"/>
</dbReference>
<reference evidence="7 9" key="1">
    <citation type="submission" date="2017-11" db="EMBL/GenBank/DDBJ databases">
        <title>The genome of Rhizophagus clarus HR1 reveals common genetic basis of auxotrophy among arbuscular mycorrhizal fungi.</title>
        <authorList>
            <person name="Kobayashi Y."/>
        </authorList>
    </citation>
    <scope>NUCLEOTIDE SEQUENCE [LARGE SCALE GENOMIC DNA]</scope>
    <source>
        <strain evidence="7 9">HR1</strain>
    </source>
</reference>
<dbReference type="Pfam" id="PF00169">
    <property type="entry name" value="PH"/>
    <property type="match status" value="1"/>
</dbReference>
<dbReference type="InterPro" id="IPR001660">
    <property type="entry name" value="SAM"/>
</dbReference>
<dbReference type="CDD" id="cd00174">
    <property type="entry name" value="SH3"/>
    <property type="match status" value="1"/>
</dbReference>
<dbReference type="SMART" id="SM00454">
    <property type="entry name" value="SAM"/>
    <property type="match status" value="1"/>
</dbReference>
<protein>
    <submittedName>
        <fullName evidence="8">Polar growth protein</fullName>
    </submittedName>
</protein>
<dbReference type="Gene3D" id="2.30.29.30">
    <property type="entry name" value="Pleckstrin-homology domain (PH domain)/Phosphotyrosine-binding domain (PTB)"/>
    <property type="match status" value="1"/>
</dbReference>
<feature type="region of interest" description="Disordered" evidence="3">
    <location>
        <begin position="622"/>
        <end position="678"/>
    </location>
</feature>
<dbReference type="SMART" id="SM00233">
    <property type="entry name" value="PH"/>
    <property type="match status" value="1"/>
</dbReference>
<feature type="region of interest" description="Disordered" evidence="3">
    <location>
        <begin position="307"/>
        <end position="390"/>
    </location>
</feature>
<dbReference type="InterPro" id="IPR036028">
    <property type="entry name" value="SH3-like_dom_sf"/>
</dbReference>
<dbReference type="SUPFAM" id="SSF50729">
    <property type="entry name" value="PH domain-like"/>
    <property type="match status" value="1"/>
</dbReference>
<dbReference type="SUPFAM" id="SSF50044">
    <property type="entry name" value="SH3-domain"/>
    <property type="match status" value="1"/>
</dbReference>
<dbReference type="Pfam" id="PF00018">
    <property type="entry name" value="SH3_1"/>
    <property type="match status" value="1"/>
</dbReference>
<evidence type="ECO:0000256" key="2">
    <source>
        <dbReference type="PROSITE-ProRule" id="PRU00192"/>
    </source>
</evidence>
<dbReference type="GO" id="GO:0005884">
    <property type="term" value="C:actin filament"/>
    <property type="evidence" value="ECO:0007669"/>
    <property type="project" value="TreeGrafter"/>
</dbReference>
<evidence type="ECO:0000313" key="7">
    <source>
        <dbReference type="EMBL" id="GBC09790.1"/>
    </source>
</evidence>
<evidence type="ECO:0000259" key="5">
    <source>
        <dbReference type="PROSITE" id="PS50003"/>
    </source>
</evidence>
<dbReference type="SMART" id="SM00326">
    <property type="entry name" value="SH3"/>
    <property type="match status" value="1"/>
</dbReference>
<dbReference type="GO" id="GO:0030833">
    <property type="term" value="P:regulation of actin filament polymerization"/>
    <property type="evidence" value="ECO:0007669"/>
    <property type="project" value="TreeGrafter"/>
</dbReference>
<dbReference type="Pfam" id="PF07647">
    <property type="entry name" value="SAM_2"/>
    <property type="match status" value="1"/>
</dbReference>
<feature type="region of interest" description="Disordered" evidence="3">
    <location>
        <begin position="168"/>
        <end position="193"/>
    </location>
</feature>
<dbReference type="PRINTS" id="PR00452">
    <property type="entry name" value="SH3DOMAIN"/>
</dbReference>
<evidence type="ECO:0000259" key="6">
    <source>
        <dbReference type="PROSITE" id="PS50105"/>
    </source>
</evidence>
<dbReference type="InterPro" id="IPR011993">
    <property type="entry name" value="PH-like_dom_sf"/>
</dbReference>
<feature type="compositionally biased region" description="Basic and acidic residues" evidence="3">
    <location>
        <begin position="359"/>
        <end position="378"/>
    </location>
</feature>
<feature type="compositionally biased region" description="Polar residues" evidence="3">
    <location>
        <begin position="824"/>
        <end position="843"/>
    </location>
</feature>
<keyword evidence="9" id="KW-1185">Reference proteome</keyword>
<reference evidence="8" key="2">
    <citation type="submission" date="2019-10" db="EMBL/GenBank/DDBJ databases">
        <title>Conservation and host-specific expression of non-tandemly repeated heterogenous ribosome RNA gene in arbuscular mycorrhizal fungi.</title>
        <authorList>
            <person name="Maeda T."/>
            <person name="Kobayashi Y."/>
            <person name="Nakagawa T."/>
            <person name="Ezawa T."/>
            <person name="Yamaguchi K."/>
            <person name="Bino T."/>
            <person name="Nishimoto Y."/>
            <person name="Shigenobu S."/>
            <person name="Kawaguchi M."/>
        </authorList>
    </citation>
    <scope>NUCLEOTIDE SEQUENCE</scope>
    <source>
        <strain evidence="8">HR1</strain>
    </source>
</reference>
<keyword evidence="1 2" id="KW-0728">SH3 domain</keyword>
<feature type="domain" description="SH3" evidence="4">
    <location>
        <begin position="3"/>
        <end position="66"/>
    </location>
</feature>
<comment type="caution">
    <text evidence="7">The sequence shown here is derived from an EMBL/GenBank/DDBJ whole genome shotgun (WGS) entry which is preliminary data.</text>
</comment>
<dbReference type="InterPro" id="IPR001452">
    <property type="entry name" value="SH3_domain"/>
</dbReference>
<feature type="compositionally biased region" description="Low complexity" evidence="3">
    <location>
        <begin position="763"/>
        <end position="772"/>
    </location>
</feature>
<evidence type="ECO:0000313" key="8">
    <source>
        <dbReference type="EMBL" id="GES91780.1"/>
    </source>
</evidence>
<dbReference type="Gene3D" id="2.30.30.40">
    <property type="entry name" value="SH3 Domains"/>
    <property type="match status" value="1"/>
</dbReference>
<dbReference type="InterPro" id="IPR001849">
    <property type="entry name" value="PH_domain"/>
</dbReference>
<dbReference type="InterPro" id="IPR013761">
    <property type="entry name" value="SAM/pointed_sf"/>
</dbReference>
<sequence length="876" mass="98894">MTQEQEMVYAIYPYQATRDDEIDFDYGEPIIIIERDDMYGDGWWKGQNIHGKIGLFPMNYTSSDSKYKLDNKVIPVATRFEPHKINGVDSKENNSIINDTIEDLRNKLQMMINNNNNNNDNNKRTSKKGLSRRSRLSSTTSSSSYFSARINSDKSSSRNSIYQQHSHVINNDDHTKSHKISSHFSTSFDDDNKNNIKRHPSTWNVYQVCQWLRENGFGSETKKFIENDVTGDVLLSLDLVALKEIDISSFGKRVHILNTIALLKDQYLINNDNLDKARYLTKSQLEDFNLSNIHADDAYSDSQHTLVSNHNNHINGRKTDLNPASYYNALPSPKEDSEKQKLSKKSSRIFLKFGPFGKSNKEGKAKKSEKSEKSERSRPSFSGGWDFSMGDDIRESISNERSKTKSPSVYDETISTSTLCESEKNSSLKFIPGRRKKISLDRKGVVGSQLGLPKELLDNKNSEKRESRVNSYYSEHIVDYINTNNEVLKNIGIPDHDGWLKKQGDKYRNWKNRFCILKGTTLYYLKSDKALQNSKIKGQINLTGYKIIPDENVYQGKYGFKLLHGTERPHFFVHEDLEILRGWMRAIMKTTIDIGETVTITSSDHIPTVSLQEARKVANRMYQPPPSNILPSSPTFSNLPPRPAPSPPNVLPSSPTFSNLPPRLSPSPPNTSIDNSVYPNIFPPSPKFSNLSPRPAPSPSNILIDDSILYDSLPPTPTFSNFPPRPAPSPPISEFKSTATISLSSLPKPKAPPTGALPPRPKPSNLNPNSNPHKVIKPPSLPPPLEHDHSSLHEVIKSPPPFEHEHSLSHKVIKLPSSQHEHSSPSLTSRTKYSKSQTPNSPTMMPKFPSMTLSLLKASRTPFNNKYNEISMGSYV</sequence>
<dbReference type="GO" id="GO:0051015">
    <property type="term" value="F:actin filament binding"/>
    <property type="evidence" value="ECO:0007669"/>
    <property type="project" value="TreeGrafter"/>
</dbReference>
<dbReference type="PROSITE" id="PS50105">
    <property type="entry name" value="SAM_DOMAIN"/>
    <property type="match status" value="1"/>
</dbReference>
<evidence type="ECO:0000313" key="9">
    <source>
        <dbReference type="Proteomes" id="UP000247702"/>
    </source>
</evidence>
<dbReference type="PANTHER" id="PTHR10829:SF25">
    <property type="entry name" value="DREBRIN-LIKE PROTEIN"/>
    <property type="match status" value="1"/>
</dbReference>
<feature type="compositionally biased region" description="Basic and acidic residues" evidence="3">
    <location>
        <begin position="785"/>
        <end position="808"/>
    </location>
</feature>
<organism evidence="7 9">
    <name type="scientific">Rhizophagus clarus</name>
    <dbReference type="NCBI Taxonomy" id="94130"/>
    <lineage>
        <taxon>Eukaryota</taxon>
        <taxon>Fungi</taxon>
        <taxon>Fungi incertae sedis</taxon>
        <taxon>Mucoromycota</taxon>
        <taxon>Glomeromycotina</taxon>
        <taxon>Glomeromycetes</taxon>
        <taxon>Glomerales</taxon>
        <taxon>Glomeraceae</taxon>
        <taxon>Rhizophagus</taxon>
    </lineage>
</organism>
<dbReference type="PROSITE" id="PS50003">
    <property type="entry name" value="PH_DOMAIN"/>
    <property type="match status" value="1"/>
</dbReference>
<evidence type="ECO:0000259" key="4">
    <source>
        <dbReference type="PROSITE" id="PS50002"/>
    </source>
</evidence>
<dbReference type="PANTHER" id="PTHR10829">
    <property type="entry name" value="CORTACTIN AND DREBRIN"/>
    <property type="match status" value="1"/>
</dbReference>
<dbReference type="Proteomes" id="UP000615446">
    <property type="component" value="Unassembled WGS sequence"/>
</dbReference>
<feature type="compositionally biased region" description="Pro residues" evidence="3">
    <location>
        <begin position="640"/>
        <end position="650"/>
    </location>
</feature>
<feature type="compositionally biased region" description="Low complexity" evidence="3">
    <location>
        <begin position="651"/>
        <end position="662"/>
    </location>
</feature>
<feature type="region of interest" description="Disordered" evidence="3">
    <location>
        <begin position="715"/>
        <end position="847"/>
    </location>
</feature>
<dbReference type="EMBL" id="BEXD01004327">
    <property type="protein sequence ID" value="GBC09790.1"/>
    <property type="molecule type" value="Genomic_DNA"/>
</dbReference>
<name>A0A2Z6SGV2_9GLOM</name>
<evidence type="ECO:0000256" key="3">
    <source>
        <dbReference type="SAM" id="MobiDB-lite"/>
    </source>
</evidence>
<proteinExistence type="predicted"/>
<feature type="domain" description="PH" evidence="5">
    <location>
        <begin position="493"/>
        <end position="592"/>
    </location>
</feature>
<dbReference type="PRINTS" id="PR01217">
    <property type="entry name" value="PRICHEXTENSN"/>
</dbReference>
<evidence type="ECO:0000256" key="1">
    <source>
        <dbReference type="ARBA" id="ARBA00022443"/>
    </source>
</evidence>
<dbReference type="GO" id="GO:0030427">
    <property type="term" value="C:site of polarized growth"/>
    <property type="evidence" value="ECO:0007669"/>
    <property type="project" value="TreeGrafter"/>
</dbReference>
<gene>
    <name evidence="8" type="ORF">RCL2_001858400</name>
    <name evidence="7" type="ORF">RclHR1_09100003</name>
</gene>
<dbReference type="SUPFAM" id="SSF47769">
    <property type="entry name" value="SAM/Pointed domain"/>
    <property type="match status" value="1"/>
</dbReference>
<feature type="compositionally biased region" description="Basic residues" evidence="3">
    <location>
        <begin position="124"/>
        <end position="135"/>
    </location>
</feature>
<feature type="compositionally biased region" description="Pro residues" evidence="3">
    <location>
        <begin position="749"/>
        <end position="762"/>
    </location>
</feature>